<dbReference type="PANTHER" id="PTHR14948:SF25">
    <property type="entry name" value="DUF4190 DOMAIN-CONTAINING PROTEIN"/>
    <property type="match status" value="1"/>
</dbReference>
<reference evidence="7 8" key="1">
    <citation type="submission" date="2024-04" db="EMBL/GenBank/DDBJ databases">
        <authorList>
            <consortium name="Genoscope - CEA"/>
            <person name="William W."/>
        </authorList>
    </citation>
    <scope>NUCLEOTIDE SEQUENCE [LARGE SCALE GENOMIC DNA]</scope>
</reference>
<evidence type="ECO:0000313" key="8">
    <source>
        <dbReference type="Proteomes" id="UP001497497"/>
    </source>
</evidence>
<dbReference type="Proteomes" id="UP001497497">
    <property type="component" value="Unassembled WGS sequence"/>
</dbReference>
<dbReference type="PANTHER" id="PTHR14948">
    <property type="entry name" value="NG5"/>
    <property type="match status" value="1"/>
</dbReference>
<evidence type="ECO:0000256" key="2">
    <source>
        <dbReference type="ARBA" id="ARBA00006843"/>
    </source>
</evidence>
<evidence type="ECO:0000313" key="7">
    <source>
        <dbReference type="EMBL" id="CAL1532096.1"/>
    </source>
</evidence>
<comment type="similarity">
    <text evidence="2">Belongs to the CD225/Dispanin family.</text>
</comment>
<keyword evidence="4 6" id="KW-1133">Transmembrane helix</keyword>
<dbReference type="InterPro" id="IPR007593">
    <property type="entry name" value="CD225/Dispanin_fam"/>
</dbReference>
<feature type="transmembrane region" description="Helical" evidence="6">
    <location>
        <begin position="128"/>
        <end position="151"/>
    </location>
</feature>
<sequence>MDQKGEPPAYDAPGISNPNFNTVYSPPLGEPGTTGSTQPYAYPPPGPPMYMYPTQNVYGNTTVVAQPPLMQVNRVTSVPDNMILAVVSLFFFWPLGIAAIMKASESREALARNDVAQALQYSTEAKRYALFSIGLGIVGIIVMIIVLAVVLRSNYYYY</sequence>
<evidence type="ECO:0000256" key="5">
    <source>
        <dbReference type="ARBA" id="ARBA00023136"/>
    </source>
</evidence>
<comment type="caution">
    <text evidence="7">The sequence shown here is derived from an EMBL/GenBank/DDBJ whole genome shotgun (WGS) entry which is preliminary data.</text>
</comment>
<dbReference type="GO" id="GO:0016020">
    <property type="term" value="C:membrane"/>
    <property type="evidence" value="ECO:0007669"/>
    <property type="project" value="UniProtKB-SubCell"/>
</dbReference>
<evidence type="ECO:0000256" key="4">
    <source>
        <dbReference type="ARBA" id="ARBA00022989"/>
    </source>
</evidence>
<comment type="subcellular location">
    <subcellularLocation>
        <location evidence="1">Membrane</location>
    </subcellularLocation>
</comment>
<dbReference type="EMBL" id="CAXITT010000105">
    <property type="protein sequence ID" value="CAL1532096.1"/>
    <property type="molecule type" value="Genomic_DNA"/>
</dbReference>
<evidence type="ECO:0000256" key="1">
    <source>
        <dbReference type="ARBA" id="ARBA00004370"/>
    </source>
</evidence>
<accession>A0AAV2HE62</accession>
<keyword evidence="3 6" id="KW-0812">Transmembrane</keyword>
<evidence type="ECO:0000256" key="6">
    <source>
        <dbReference type="SAM" id="Phobius"/>
    </source>
</evidence>
<gene>
    <name evidence="7" type="ORF">GSLYS_00006175001</name>
</gene>
<proteinExistence type="inferred from homology"/>
<dbReference type="Pfam" id="PF04505">
    <property type="entry name" value="CD225"/>
    <property type="match status" value="1"/>
</dbReference>
<organism evidence="7 8">
    <name type="scientific">Lymnaea stagnalis</name>
    <name type="common">Great pond snail</name>
    <name type="synonym">Helix stagnalis</name>
    <dbReference type="NCBI Taxonomy" id="6523"/>
    <lineage>
        <taxon>Eukaryota</taxon>
        <taxon>Metazoa</taxon>
        <taxon>Spiralia</taxon>
        <taxon>Lophotrochozoa</taxon>
        <taxon>Mollusca</taxon>
        <taxon>Gastropoda</taxon>
        <taxon>Heterobranchia</taxon>
        <taxon>Euthyneura</taxon>
        <taxon>Panpulmonata</taxon>
        <taxon>Hygrophila</taxon>
        <taxon>Lymnaeoidea</taxon>
        <taxon>Lymnaeidae</taxon>
        <taxon>Lymnaea</taxon>
    </lineage>
</organism>
<name>A0AAV2HE62_LYMST</name>
<protein>
    <submittedName>
        <fullName evidence="7">Uncharacterized protein</fullName>
    </submittedName>
</protein>
<dbReference type="AlphaFoldDB" id="A0AAV2HE62"/>
<evidence type="ECO:0000256" key="3">
    <source>
        <dbReference type="ARBA" id="ARBA00022692"/>
    </source>
</evidence>
<keyword evidence="8" id="KW-1185">Reference proteome</keyword>
<dbReference type="InterPro" id="IPR051423">
    <property type="entry name" value="CD225/Dispanin"/>
</dbReference>
<feature type="transmembrane region" description="Helical" evidence="6">
    <location>
        <begin position="82"/>
        <end position="101"/>
    </location>
</feature>
<keyword evidence="5 6" id="KW-0472">Membrane</keyword>